<dbReference type="InterPro" id="IPR010982">
    <property type="entry name" value="Lambda_DNA-bd_dom_sf"/>
</dbReference>
<dbReference type="SUPFAM" id="SSF53822">
    <property type="entry name" value="Periplasmic binding protein-like I"/>
    <property type="match status" value="1"/>
</dbReference>
<organism evidence="6 7">
    <name type="scientific">Arthrobacter subterraneus</name>
    <dbReference type="NCBI Taxonomy" id="335973"/>
    <lineage>
        <taxon>Bacteria</taxon>
        <taxon>Bacillati</taxon>
        <taxon>Actinomycetota</taxon>
        <taxon>Actinomycetes</taxon>
        <taxon>Micrococcales</taxon>
        <taxon>Micrococcaceae</taxon>
        <taxon>Arthrobacter</taxon>
    </lineage>
</organism>
<keyword evidence="1" id="KW-0678">Repressor</keyword>
<dbReference type="PROSITE" id="PS50932">
    <property type="entry name" value="HTH_LACI_2"/>
    <property type="match status" value="1"/>
</dbReference>
<dbReference type="EMBL" id="FNDT01000007">
    <property type="protein sequence ID" value="SDI19570.1"/>
    <property type="molecule type" value="Genomic_DNA"/>
</dbReference>
<dbReference type="InterPro" id="IPR046335">
    <property type="entry name" value="LacI/GalR-like_sensor"/>
</dbReference>
<sequence>MTARKATALDVAKVAGVSRSAVSMVLNGNIKGNVSREAQERIRAAARELNYLPNPVAVSLRNQRTATLGIVTDEIVTSPFAGRLVSGATNAALARGYMILVVDTEHIPGRDEPAIDALQHRRVDGLIYATGSLKPYSPTDPFRAQPAALANCFDPQDRLAAVVPDEVTGSRRATELLLQLGHRQIALLGGDDEHAALLREQGYRAAMENAGLSSRDQQVVVTGWDIDQGYQAAESVLQEPDRPTAVLAANDRVATGILLYAASAGIRVPEQLSVVGYDDQQNVAANLVPALTTVALPHAEIGAIAVNRVLDELEGGERRTERVLVPCPLITRQSTAPAA</sequence>
<keyword evidence="4" id="KW-0804">Transcription</keyword>
<evidence type="ECO:0000259" key="5">
    <source>
        <dbReference type="PROSITE" id="PS50932"/>
    </source>
</evidence>
<dbReference type="InterPro" id="IPR028082">
    <property type="entry name" value="Peripla_BP_I"/>
</dbReference>
<accession>A0A1G8IM28</accession>
<dbReference type="GO" id="GO:0000976">
    <property type="term" value="F:transcription cis-regulatory region binding"/>
    <property type="evidence" value="ECO:0007669"/>
    <property type="project" value="TreeGrafter"/>
</dbReference>
<dbReference type="Proteomes" id="UP000199258">
    <property type="component" value="Unassembled WGS sequence"/>
</dbReference>
<dbReference type="RefSeq" id="WP_090586287.1">
    <property type="nucleotide sequence ID" value="NZ_FNDT01000007.1"/>
</dbReference>
<dbReference type="PANTHER" id="PTHR30146">
    <property type="entry name" value="LACI-RELATED TRANSCRIPTIONAL REPRESSOR"/>
    <property type="match status" value="1"/>
</dbReference>
<evidence type="ECO:0000256" key="1">
    <source>
        <dbReference type="ARBA" id="ARBA00022491"/>
    </source>
</evidence>
<evidence type="ECO:0000313" key="7">
    <source>
        <dbReference type="Proteomes" id="UP000199258"/>
    </source>
</evidence>
<name>A0A1G8IM28_9MICC</name>
<dbReference type="CDD" id="cd01392">
    <property type="entry name" value="HTH_LacI"/>
    <property type="match status" value="1"/>
</dbReference>
<evidence type="ECO:0000256" key="4">
    <source>
        <dbReference type="ARBA" id="ARBA00023163"/>
    </source>
</evidence>
<protein>
    <submittedName>
        <fullName evidence="6">Transcriptional regulator, LacI family</fullName>
    </submittedName>
</protein>
<proteinExistence type="predicted"/>
<dbReference type="Pfam" id="PF00356">
    <property type="entry name" value="LacI"/>
    <property type="match status" value="1"/>
</dbReference>
<dbReference type="OrthoDB" id="9798934at2"/>
<dbReference type="Gene3D" id="1.10.260.40">
    <property type="entry name" value="lambda repressor-like DNA-binding domains"/>
    <property type="match status" value="1"/>
</dbReference>
<dbReference type="Pfam" id="PF13377">
    <property type="entry name" value="Peripla_BP_3"/>
    <property type="match status" value="1"/>
</dbReference>
<dbReference type="SUPFAM" id="SSF47413">
    <property type="entry name" value="lambda repressor-like DNA-binding domains"/>
    <property type="match status" value="1"/>
</dbReference>
<evidence type="ECO:0000256" key="2">
    <source>
        <dbReference type="ARBA" id="ARBA00023015"/>
    </source>
</evidence>
<feature type="domain" description="HTH lacI-type" evidence="5">
    <location>
        <begin position="6"/>
        <end position="62"/>
    </location>
</feature>
<keyword evidence="7" id="KW-1185">Reference proteome</keyword>
<dbReference type="PANTHER" id="PTHR30146:SF148">
    <property type="entry name" value="HTH-TYPE TRANSCRIPTIONAL REPRESSOR PURR-RELATED"/>
    <property type="match status" value="1"/>
</dbReference>
<dbReference type="Gene3D" id="3.40.50.2300">
    <property type="match status" value="2"/>
</dbReference>
<gene>
    <name evidence="6" type="ORF">SAMN04488693_10762</name>
</gene>
<keyword evidence="3" id="KW-0238">DNA-binding</keyword>
<dbReference type="STRING" id="335973.SAMN04488693_10762"/>
<dbReference type="CDD" id="cd06288">
    <property type="entry name" value="PBP1_sucrose_transcription_regulator"/>
    <property type="match status" value="1"/>
</dbReference>
<dbReference type="AlphaFoldDB" id="A0A1G8IM28"/>
<dbReference type="GO" id="GO:0003700">
    <property type="term" value="F:DNA-binding transcription factor activity"/>
    <property type="evidence" value="ECO:0007669"/>
    <property type="project" value="TreeGrafter"/>
</dbReference>
<evidence type="ECO:0000313" key="6">
    <source>
        <dbReference type="EMBL" id="SDI19570.1"/>
    </source>
</evidence>
<evidence type="ECO:0000256" key="3">
    <source>
        <dbReference type="ARBA" id="ARBA00023125"/>
    </source>
</evidence>
<reference evidence="6 7" key="1">
    <citation type="submission" date="2016-10" db="EMBL/GenBank/DDBJ databases">
        <authorList>
            <person name="de Groot N.N."/>
        </authorList>
    </citation>
    <scope>NUCLEOTIDE SEQUENCE [LARGE SCALE GENOMIC DNA]</scope>
    <source>
        <strain evidence="6 7">NP_1H</strain>
    </source>
</reference>
<dbReference type="InterPro" id="IPR000843">
    <property type="entry name" value="HTH_LacI"/>
</dbReference>
<keyword evidence="2" id="KW-0805">Transcription regulation</keyword>
<dbReference type="SMART" id="SM00354">
    <property type="entry name" value="HTH_LACI"/>
    <property type="match status" value="1"/>
</dbReference>